<dbReference type="Proteomes" id="UP001050691">
    <property type="component" value="Unassembled WGS sequence"/>
</dbReference>
<gene>
    <name evidence="5" type="ORF">Clacol_007205</name>
</gene>
<dbReference type="SUPFAM" id="SSF52833">
    <property type="entry name" value="Thioredoxin-like"/>
    <property type="match status" value="1"/>
</dbReference>
<evidence type="ECO:0000256" key="1">
    <source>
        <dbReference type="ARBA" id="ARBA00020570"/>
    </source>
</evidence>
<dbReference type="PANTHER" id="PTHR46115">
    <property type="entry name" value="THIOREDOXIN-LIKE PROTEIN 1"/>
    <property type="match status" value="1"/>
</dbReference>
<dbReference type="AlphaFoldDB" id="A0AAV5AJU0"/>
<dbReference type="InterPro" id="IPR013766">
    <property type="entry name" value="Thioredoxin_domain"/>
</dbReference>
<feature type="region of interest" description="Disordered" evidence="3">
    <location>
        <begin position="127"/>
        <end position="147"/>
    </location>
</feature>
<dbReference type="Gene3D" id="3.40.30.10">
    <property type="entry name" value="Glutaredoxin"/>
    <property type="match status" value="1"/>
</dbReference>
<comment type="caution">
    <text evidence="5">The sequence shown here is derived from an EMBL/GenBank/DDBJ whole genome shotgun (WGS) entry which is preliminary data.</text>
</comment>
<dbReference type="PRINTS" id="PR00421">
    <property type="entry name" value="THIOREDOXIN"/>
</dbReference>
<dbReference type="InterPro" id="IPR017937">
    <property type="entry name" value="Thioredoxin_CS"/>
</dbReference>
<reference evidence="5" key="1">
    <citation type="submission" date="2021-10" db="EMBL/GenBank/DDBJ databases">
        <title>De novo Genome Assembly of Clathrus columnatus (Basidiomycota, Fungi) Using Illumina and Nanopore Sequence Data.</title>
        <authorList>
            <person name="Ogiso-Tanaka E."/>
            <person name="Itagaki H."/>
            <person name="Hosoya T."/>
            <person name="Hosaka K."/>
        </authorList>
    </citation>
    <scope>NUCLEOTIDE SEQUENCE</scope>
    <source>
        <strain evidence="5">MO-923</strain>
    </source>
</reference>
<dbReference type="InterPro" id="IPR036249">
    <property type="entry name" value="Thioredoxin-like_sf"/>
</dbReference>
<evidence type="ECO:0000259" key="4">
    <source>
        <dbReference type="PROSITE" id="PS51352"/>
    </source>
</evidence>
<dbReference type="EMBL" id="BPWL01000008">
    <property type="protein sequence ID" value="GJJ12958.1"/>
    <property type="molecule type" value="Genomic_DNA"/>
</dbReference>
<dbReference type="PROSITE" id="PS00194">
    <property type="entry name" value="THIOREDOXIN_1"/>
    <property type="match status" value="1"/>
</dbReference>
<sequence>MPLVNLSSLSQLDGILAGSKDKLSASSVIDFYATWCGPCRVIAPIFEKLSGQYPNVNFLKCDVDNVTDVAQKYKVTAMPTFVFLKGSSEIHRIRGADARGLESTIKTHAGTGGGSGSGSATAFTGKGQTLAGSSSNSTSSSPSAASPSDLITNLDPQVKVLLALVGGYLLLWYMTS</sequence>
<evidence type="ECO:0000313" key="5">
    <source>
        <dbReference type="EMBL" id="GJJ12958.1"/>
    </source>
</evidence>
<proteinExistence type="predicted"/>
<feature type="domain" description="Thioredoxin" evidence="4">
    <location>
        <begin position="1"/>
        <end position="110"/>
    </location>
</feature>
<keyword evidence="6" id="KW-1185">Reference proteome</keyword>
<accession>A0AAV5AJU0</accession>
<keyword evidence="2" id="KW-1015">Disulfide bond</keyword>
<evidence type="ECO:0000313" key="6">
    <source>
        <dbReference type="Proteomes" id="UP001050691"/>
    </source>
</evidence>
<dbReference type="FunFam" id="3.40.30.10:FF:000245">
    <property type="entry name" value="Thioredoxin"/>
    <property type="match status" value="1"/>
</dbReference>
<dbReference type="CDD" id="cd02947">
    <property type="entry name" value="TRX_family"/>
    <property type="match status" value="1"/>
</dbReference>
<dbReference type="Pfam" id="PF00085">
    <property type="entry name" value="Thioredoxin"/>
    <property type="match status" value="1"/>
</dbReference>
<dbReference type="PROSITE" id="PS51352">
    <property type="entry name" value="THIOREDOXIN_2"/>
    <property type="match status" value="1"/>
</dbReference>
<organism evidence="5 6">
    <name type="scientific">Clathrus columnatus</name>
    <dbReference type="NCBI Taxonomy" id="1419009"/>
    <lineage>
        <taxon>Eukaryota</taxon>
        <taxon>Fungi</taxon>
        <taxon>Dikarya</taxon>
        <taxon>Basidiomycota</taxon>
        <taxon>Agaricomycotina</taxon>
        <taxon>Agaricomycetes</taxon>
        <taxon>Phallomycetidae</taxon>
        <taxon>Phallales</taxon>
        <taxon>Clathraceae</taxon>
        <taxon>Clathrus</taxon>
    </lineage>
</organism>
<evidence type="ECO:0000256" key="3">
    <source>
        <dbReference type="SAM" id="MobiDB-lite"/>
    </source>
</evidence>
<name>A0AAV5AJU0_9AGAM</name>
<protein>
    <recommendedName>
        <fullName evidence="1">Thioredoxin</fullName>
    </recommendedName>
</protein>
<evidence type="ECO:0000256" key="2">
    <source>
        <dbReference type="ARBA" id="ARBA00023157"/>
    </source>
</evidence>